<name>A0ABS6W720_9BIFI</name>
<feature type="compositionally biased region" description="Basic and acidic residues" evidence="2">
    <location>
        <begin position="1"/>
        <end position="10"/>
    </location>
</feature>
<evidence type="ECO:0000259" key="4">
    <source>
        <dbReference type="Pfam" id="PF03816"/>
    </source>
</evidence>
<evidence type="ECO:0000313" key="6">
    <source>
        <dbReference type="Proteomes" id="UP000812844"/>
    </source>
</evidence>
<dbReference type="InterPro" id="IPR004474">
    <property type="entry name" value="LytR_CpsA_psr"/>
</dbReference>
<feature type="domain" description="Cell envelope-related transcriptional attenuator" evidence="4">
    <location>
        <begin position="165"/>
        <end position="328"/>
    </location>
</feature>
<dbReference type="Pfam" id="PF03816">
    <property type="entry name" value="LytR_cpsA_psr"/>
    <property type="match status" value="1"/>
</dbReference>
<evidence type="ECO:0000256" key="3">
    <source>
        <dbReference type="SAM" id="Phobius"/>
    </source>
</evidence>
<comment type="caution">
    <text evidence="5">The sequence shown here is derived from an EMBL/GenBank/DDBJ whole genome shotgun (WGS) entry which is preliminary data.</text>
</comment>
<dbReference type="Proteomes" id="UP000812844">
    <property type="component" value="Unassembled WGS sequence"/>
</dbReference>
<dbReference type="PANTHER" id="PTHR33392:SF6">
    <property type="entry name" value="POLYISOPRENYL-TEICHOIC ACID--PEPTIDOGLYCAN TEICHOIC ACID TRANSFERASE TAGU"/>
    <property type="match status" value="1"/>
</dbReference>
<reference evidence="5 6" key="1">
    <citation type="submission" date="2021-05" db="EMBL/GenBank/DDBJ databases">
        <title>Phylogenetic classification of ten novel species belonging to the genus Bifidobacterium comprising B. colchicus sp. nov., B. abeli sp. nov., B. bicoloris sp. nov., B. guerezis sp. nov., B. rosaliae sp. nov., B. santillanensis sp. nov., B. argentati sp. nov., B. amazzoni sp. nov., B. pluviali sp. nov., and B. pinnaculum sp. nov.</title>
        <authorList>
            <person name="Lugli G.A."/>
            <person name="Ruiz Garcia L."/>
            <person name="Margolles A."/>
            <person name="Ventura M."/>
        </authorList>
    </citation>
    <scope>NUCLEOTIDE SEQUENCE [LARGE SCALE GENOMIC DNA]</scope>
    <source>
        <strain evidence="5 6">6T3</strain>
    </source>
</reference>
<sequence length="531" mass="55428">MCGRDVQDRRPRPRSRGDVLQFGWLTARDSAQPPGTVDRKAPDVTSHRRNDNRGIPNIAGSSKARPRHSTGYAVRHGLRAALVSVLLAVLAFAGTAAAAVWNDLYRTIEDGRVDVVAQDGNGDDENALIDPNAGQTIEFLVLGQDTRDGEANSAIGGGEMGSLHNADTTMVVQIAADRSYINLVSIPRDSMVSVPSCTTSNGTIPAQSYVQFNSIFANAYAVGGDLASAASCTMSAVNSLTGLNLQNFIVVDFQGLSEMIDALGGVDLCIPEDISDPYTGLNIARGLRHLDGTQATQYARTRYSLGDGSDVMRTTRQQYLIKTLLNQALSKNLLTESGQLYQMARAALSSLNISTGMADVATLAGLAMSLSGMSASNFYTQTVPVAADPYDINRVVWAYSADDMWARLVNQQPLVDQPAEAPASDDGAADDGMAGDAAAGDAGEDGAASAGEGTDGDGTDGTAQAAATPDPTTGLITQTDPYTGATTLIDPATGGVVDPDSGTIQDPVTGQYLGVADQYLYATVCAVPAQE</sequence>
<feature type="transmembrane region" description="Helical" evidence="3">
    <location>
        <begin position="80"/>
        <end position="101"/>
    </location>
</feature>
<proteinExistence type="inferred from homology"/>
<organism evidence="5 6">
    <name type="scientific">Bifidobacterium phasiani</name>
    <dbReference type="NCBI Taxonomy" id="2834431"/>
    <lineage>
        <taxon>Bacteria</taxon>
        <taxon>Bacillati</taxon>
        <taxon>Actinomycetota</taxon>
        <taxon>Actinomycetes</taxon>
        <taxon>Bifidobacteriales</taxon>
        <taxon>Bifidobacteriaceae</taxon>
        <taxon>Bifidobacterium</taxon>
    </lineage>
</organism>
<dbReference type="PANTHER" id="PTHR33392">
    <property type="entry name" value="POLYISOPRENYL-TEICHOIC ACID--PEPTIDOGLYCAN TEICHOIC ACID TRANSFERASE TAGU"/>
    <property type="match status" value="1"/>
</dbReference>
<feature type="region of interest" description="Disordered" evidence="2">
    <location>
        <begin position="416"/>
        <end position="502"/>
    </location>
</feature>
<feature type="compositionally biased region" description="Low complexity" evidence="2">
    <location>
        <begin position="419"/>
        <end position="452"/>
    </location>
</feature>
<feature type="compositionally biased region" description="Polar residues" evidence="2">
    <location>
        <begin position="475"/>
        <end position="486"/>
    </location>
</feature>
<accession>A0ABS6W720</accession>
<gene>
    <name evidence="5" type="ORF">KIH73_00550</name>
</gene>
<keyword evidence="6" id="KW-1185">Reference proteome</keyword>
<feature type="compositionally biased region" description="Low complexity" evidence="2">
    <location>
        <begin position="460"/>
        <end position="474"/>
    </location>
</feature>
<comment type="similarity">
    <text evidence="1">Belongs to the LytR/CpsA/Psr (LCP) family.</text>
</comment>
<keyword evidence="3" id="KW-0472">Membrane</keyword>
<dbReference type="NCBIfam" id="TIGR00350">
    <property type="entry name" value="lytR_cpsA_psr"/>
    <property type="match status" value="1"/>
</dbReference>
<evidence type="ECO:0000256" key="2">
    <source>
        <dbReference type="SAM" id="MobiDB-lite"/>
    </source>
</evidence>
<dbReference type="InterPro" id="IPR050922">
    <property type="entry name" value="LytR/CpsA/Psr_CW_biosynth"/>
</dbReference>
<feature type="region of interest" description="Disordered" evidence="2">
    <location>
        <begin position="1"/>
        <end position="68"/>
    </location>
</feature>
<feature type="compositionally biased region" description="Basic and acidic residues" evidence="2">
    <location>
        <begin position="37"/>
        <end position="52"/>
    </location>
</feature>
<evidence type="ECO:0000313" key="5">
    <source>
        <dbReference type="EMBL" id="MBW3081884.1"/>
    </source>
</evidence>
<protein>
    <submittedName>
        <fullName evidence="5">LCP family protein</fullName>
    </submittedName>
</protein>
<evidence type="ECO:0000256" key="1">
    <source>
        <dbReference type="ARBA" id="ARBA00006068"/>
    </source>
</evidence>
<dbReference type="EMBL" id="JAHBBD010000001">
    <property type="protein sequence ID" value="MBW3081884.1"/>
    <property type="molecule type" value="Genomic_DNA"/>
</dbReference>
<keyword evidence="3" id="KW-0812">Transmembrane</keyword>
<keyword evidence="3" id="KW-1133">Transmembrane helix</keyword>